<dbReference type="Gene3D" id="1.10.287.660">
    <property type="entry name" value="Helix hairpin bin"/>
    <property type="match status" value="1"/>
</dbReference>
<evidence type="ECO:0000256" key="1">
    <source>
        <dbReference type="ARBA" id="ARBA00004177"/>
    </source>
</evidence>
<reference evidence="8 9" key="1">
    <citation type="submission" date="2021-02" db="EMBL/GenBank/DDBJ databases">
        <title>Variation within the Batrachochytrium salamandrivorans European outbreak.</title>
        <authorList>
            <person name="Kelly M."/>
            <person name="Pasmans F."/>
            <person name="Shea T.P."/>
            <person name="Munoz J.F."/>
            <person name="Carranza S."/>
            <person name="Cuomo C.A."/>
            <person name="Martel A."/>
        </authorList>
    </citation>
    <scope>NUCLEOTIDE SEQUENCE [LARGE SCALE GENOMIC DNA]</scope>
    <source>
        <strain evidence="8 9">AMFP18/2</strain>
    </source>
</reference>
<evidence type="ECO:0000256" key="5">
    <source>
        <dbReference type="ARBA" id="ARBA00022927"/>
    </source>
</evidence>
<dbReference type="EMBL" id="JAFCIX010000555">
    <property type="protein sequence ID" value="KAH6587680.1"/>
    <property type="molecule type" value="Genomic_DNA"/>
</dbReference>
<dbReference type="InterPro" id="IPR037202">
    <property type="entry name" value="ESCRT_assembly_dom"/>
</dbReference>
<feature type="region of interest" description="Disordered" evidence="6">
    <location>
        <begin position="128"/>
        <end position="174"/>
    </location>
</feature>
<evidence type="ECO:0000259" key="7">
    <source>
        <dbReference type="Pfam" id="PF07200"/>
    </source>
</evidence>
<dbReference type="PANTHER" id="PTHR13678:SF2">
    <property type="entry name" value="VACUOLAR PROTEIN SORTING-ASSOCIATED PROTEIN 37A"/>
    <property type="match status" value="1"/>
</dbReference>
<dbReference type="InterPro" id="IPR009851">
    <property type="entry name" value="Mod_r"/>
</dbReference>
<dbReference type="SUPFAM" id="SSF140111">
    <property type="entry name" value="Endosomal sorting complex assembly domain"/>
    <property type="match status" value="1"/>
</dbReference>
<comment type="similarity">
    <text evidence="2">Belongs to the VPS37 family.</text>
</comment>
<sequence>MDSNYSNINGSSFGSNNSTALSELRQRQVASLGAHNLTYRQIVPDSQFEIVLPQDGMSLHQQPLVLTLLLMPAFPNTAPIVYLRPLCTHPWINSQGQVVGHDRLANWSQHASLGRVLKEVQTEFKIRPPLRASPDGHPLPLGLSSSSHTRTHSSSVASPSPYGQAGTDASLSSPGATKQVVSMAYTENIFPTLDTKSLEEINRLLGDETSLEDYLMTLTRVRDMKNVHHDLVNGNGEIAERILSNEEEVNDLKRRIKALQGLQASHRQTLDELLLAQKQELSRFGGDQITSTLRDLVSTSDSMSEMSAQSYLDGKLTEDEFIRSFKESRQLYHLRSAKLEHTQNDPSILSPP</sequence>
<comment type="caution">
    <text evidence="8">The sequence shown here is derived from an EMBL/GenBank/DDBJ whole genome shotgun (WGS) entry which is preliminary data.</text>
</comment>
<dbReference type="CDD" id="cd11685">
    <property type="entry name" value="UEV_TSG101-like"/>
    <property type="match status" value="1"/>
</dbReference>
<protein>
    <recommendedName>
        <fullName evidence="7">VPS37 C-terminal domain-containing protein</fullName>
    </recommendedName>
</protein>
<gene>
    <name evidence="8" type="ORF">BASA50_011284</name>
</gene>
<keyword evidence="4" id="KW-0967">Endosome</keyword>
<dbReference type="Pfam" id="PF07200">
    <property type="entry name" value="Mod_r"/>
    <property type="match status" value="1"/>
</dbReference>
<evidence type="ECO:0000256" key="6">
    <source>
        <dbReference type="SAM" id="MobiDB-lite"/>
    </source>
</evidence>
<keyword evidence="5" id="KW-0653">Protein transport</keyword>
<organism evidence="8 9">
    <name type="scientific">Batrachochytrium salamandrivorans</name>
    <dbReference type="NCBI Taxonomy" id="1357716"/>
    <lineage>
        <taxon>Eukaryota</taxon>
        <taxon>Fungi</taxon>
        <taxon>Fungi incertae sedis</taxon>
        <taxon>Chytridiomycota</taxon>
        <taxon>Chytridiomycota incertae sedis</taxon>
        <taxon>Chytridiomycetes</taxon>
        <taxon>Rhizophydiales</taxon>
        <taxon>Rhizophydiales incertae sedis</taxon>
        <taxon>Batrachochytrium</taxon>
    </lineage>
</organism>
<accession>A0ABQ8EWA3</accession>
<dbReference type="Proteomes" id="UP001648503">
    <property type="component" value="Unassembled WGS sequence"/>
</dbReference>
<comment type="subcellular location">
    <subcellularLocation>
        <location evidence="1">Endosome</location>
    </subcellularLocation>
</comment>
<evidence type="ECO:0000256" key="3">
    <source>
        <dbReference type="ARBA" id="ARBA00022448"/>
    </source>
</evidence>
<dbReference type="Gene3D" id="3.10.110.10">
    <property type="entry name" value="Ubiquitin Conjugating Enzyme"/>
    <property type="match status" value="1"/>
</dbReference>
<keyword evidence="9" id="KW-1185">Reference proteome</keyword>
<feature type="compositionally biased region" description="Low complexity" evidence="6">
    <location>
        <begin position="133"/>
        <end position="155"/>
    </location>
</feature>
<name>A0ABQ8EWA3_9FUNG</name>
<evidence type="ECO:0000313" key="8">
    <source>
        <dbReference type="EMBL" id="KAH6587680.1"/>
    </source>
</evidence>
<feature type="domain" description="VPS37 C-terminal" evidence="7">
    <location>
        <begin position="195"/>
        <end position="339"/>
    </location>
</feature>
<evidence type="ECO:0000313" key="9">
    <source>
        <dbReference type="Proteomes" id="UP001648503"/>
    </source>
</evidence>
<dbReference type="PANTHER" id="PTHR13678">
    <property type="entry name" value="VACUOLAR PROTEIN SORTING-ASSOCIATED PROTEIN 37"/>
    <property type="match status" value="1"/>
</dbReference>
<dbReference type="SUPFAM" id="SSF54495">
    <property type="entry name" value="UBC-like"/>
    <property type="match status" value="1"/>
</dbReference>
<dbReference type="InterPro" id="IPR016135">
    <property type="entry name" value="UBQ-conjugating_enzyme/RWD"/>
</dbReference>
<evidence type="ECO:0000256" key="2">
    <source>
        <dbReference type="ARBA" id="ARBA00007617"/>
    </source>
</evidence>
<proteinExistence type="inferred from homology"/>
<keyword evidence="3" id="KW-0813">Transport</keyword>
<dbReference type="InterPro" id="IPR029012">
    <property type="entry name" value="Helix_hairpin_bin_sf"/>
</dbReference>
<evidence type="ECO:0000256" key="4">
    <source>
        <dbReference type="ARBA" id="ARBA00022753"/>
    </source>
</evidence>